<protein>
    <recommendedName>
        <fullName evidence="4">Nickel/cobalt transporter regulator</fullName>
    </recommendedName>
</protein>
<dbReference type="Proteomes" id="UP000189339">
    <property type="component" value="Unassembled WGS sequence"/>
</dbReference>
<dbReference type="STRING" id="135739.BTO32_16685"/>
<keyword evidence="1" id="KW-0732">Signal</keyword>
<dbReference type="EMBL" id="MSCW01000012">
    <property type="protein sequence ID" value="ONF42204.1"/>
    <property type="molecule type" value="Genomic_DNA"/>
</dbReference>
<comment type="caution">
    <text evidence="2">The sequence shown here is derived from an EMBL/GenBank/DDBJ whole genome shotgun (WGS) entry which is preliminary data.</text>
</comment>
<dbReference type="Gene3D" id="3.10.450.160">
    <property type="entry name" value="inner membrane protein cigr"/>
    <property type="match status" value="1"/>
</dbReference>
<reference evidence="2 3" key="1">
    <citation type="submission" date="2016-12" db="EMBL/GenBank/DDBJ databases">
        <title>Marinobacter lutaoensis whole genome sequencing.</title>
        <authorList>
            <person name="Verma A."/>
            <person name="Krishnamurthi S."/>
        </authorList>
    </citation>
    <scope>NUCLEOTIDE SEQUENCE [LARGE SCALE GENOMIC DNA]</scope>
    <source>
        <strain evidence="2 3">T5054</strain>
    </source>
</reference>
<dbReference type="RefSeq" id="WP_076725796.1">
    <property type="nucleotide sequence ID" value="NZ_JABWTC010000012.1"/>
</dbReference>
<dbReference type="OrthoDB" id="5739345at2"/>
<dbReference type="AlphaFoldDB" id="A0A1V2DNH8"/>
<evidence type="ECO:0008006" key="4">
    <source>
        <dbReference type="Google" id="ProtNLM"/>
    </source>
</evidence>
<evidence type="ECO:0000313" key="3">
    <source>
        <dbReference type="Proteomes" id="UP000189339"/>
    </source>
</evidence>
<feature type="signal peptide" evidence="1">
    <location>
        <begin position="1"/>
        <end position="21"/>
    </location>
</feature>
<evidence type="ECO:0000313" key="2">
    <source>
        <dbReference type="EMBL" id="ONF42204.1"/>
    </source>
</evidence>
<name>A0A1V2DNH8_9GAMM</name>
<proteinExistence type="predicted"/>
<accession>A0A1V2DNH8</accession>
<sequence length="103" mass="11854">MKALLKPVLCAILLFPTVALAHSGHDAGLPPGLQKKVQRGEPLPPGWQKKLHYRRGDHLDRELLRYGRVIDLDGRRQRVELEDRVYTILRDTREIVDILNGRD</sequence>
<evidence type="ECO:0000256" key="1">
    <source>
        <dbReference type="SAM" id="SignalP"/>
    </source>
</evidence>
<organism evidence="2 3">
    <name type="scientific">Marinobacter lutaoensis</name>
    <dbReference type="NCBI Taxonomy" id="135739"/>
    <lineage>
        <taxon>Bacteria</taxon>
        <taxon>Pseudomonadati</taxon>
        <taxon>Pseudomonadota</taxon>
        <taxon>Gammaproteobacteria</taxon>
        <taxon>Pseudomonadales</taxon>
        <taxon>Marinobacteraceae</taxon>
        <taxon>Marinobacter</taxon>
    </lineage>
</organism>
<feature type="chain" id="PRO_5043151204" description="Nickel/cobalt transporter regulator" evidence="1">
    <location>
        <begin position="22"/>
        <end position="103"/>
    </location>
</feature>
<gene>
    <name evidence="2" type="ORF">BTO32_16685</name>
</gene>
<keyword evidence="3" id="KW-1185">Reference proteome</keyword>